<dbReference type="InterPro" id="IPR029060">
    <property type="entry name" value="PIN-like_dom_sf"/>
</dbReference>
<gene>
    <name evidence="2" type="ORF">Tharo_2007</name>
</gene>
<dbReference type="InterPro" id="IPR002850">
    <property type="entry name" value="PIN_toxin-like"/>
</dbReference>
<dbReference type="AlphaFoldDB" id="A0A2R4BNK6"/>
<dbReference type="InterPro" id="IPR002716">
    <property type="entry name" value="PIN_dom"/>
</dbReference>
<evidence type="ECO:0000313" key="3">
    <source>
        <dbReference type="Proteomes" id="UP000241885"/>
    </source>
</evidence>
<dbReference type="EMBL" id="CP028339">
    <property type="protein sequence ID" value="AVR88911.1"/>
    <property type="molecule type" value="Genomic_DNA"/>
</dbReference>
<proteinExistence type="predicted"/>
<dbReference type="PANTHER" id="PTHR34610:SF4">
    <property type="entry name" value="SLL8027 PROTEIN"/>
    <property type="match status" value="1"/>
</dbReference>
<keyword evidence="3" id="KW-1185">Reference proteome</keyword>
<evidence type="ECO:0000313" key="2">
    <source>
        <dbReference type="EMBL" id="AVR88911.1"/>
    </source>
</evidence>
<dbReference type="Proteomes" id="UP000241885">
    <property type="component" value="Chromosome"/>
</dbReference>
<dbReference type="SMART" id="SM00670">
    <property type="entry name" value="PINc"/>
    <property type="match status" value="1"/>
</dbReference>
<dbReference type="PANTHER" id="PTHR34610">
    <property type="entry name" value="SSL7007 PROTEIN"/>
    <property type="match status" value="1"/>
</dbReference>
<dbReference type="OrthoDB" id="9792229at2"/>
<feature type="domain" description="PIN" evidence="1">
    <location>
        <begin position="1"/>
        <end position="114"/>
    </location>
</feature>
<dbReference type="Pfam" id="PF13470">
    <property type="entry name" value="PIN_3"/>
    <property type="match status" value="1"/>
</dbReference>
<protein>
    <recommendedName>
        <fullName evidence="1">PIN domain-containing protein</fullName>
    </recommendedName>
</protein>
<dbReference type="RefSeq" id="WP_107221074.1">
    <property type="nucleotide sequence ID" value="NZ_CP028339.1"/>
</dbReference>
<accession>A0A2R4BNK6</accession>
<dbReference type="KEGG" id="tak:Tharo_2007"/>
<name>A0A2R4BNK6_THAAR</name>
<dbReference type="NCBIfam" id="TIGR00305">
    <property type="entry name" value="putative toxin-antitoxin system toxin component, PIN family"/>
    <property type="match status" value="1"/>
</dbReference>
<evidence type="ECO:0000259" key="1">
    <source>
        <dbReference type="SMART" id="SM00670"/>
    </source>
</evidence>
<organism evidence="2 3">
    <name type="scientific">Thauera aromatica K172</name>
    <dbReference type="NCBI Taxonomy" id="44139"/>
    <lineage>
        <taxon>Bacteria</taxon>
        <taxon>Pseudomonadati</taxon>
        <taxon>Pseudomonadota</taxon>
        <taxon>Betaproteobacteria</taxon>
        <taxon>Rhodocyclales</taxon>
        <taxon>Zoogloeaceae</taxon>
        <taxon>Thauera</taxon>
    </lineage>
</organism>
<dbReference type="SUPFAM" id="SSF88723">
    <property type="entry name" value="PIN domain-like"/>
    <property type="match status" value="1"/>
</dbReference>
<sequence length="138" mass="15402">MRVVLDTNILFSALISPHGAPDAIYRAWRSARFELVTSRAQLEEIRRASRYPKLQAVLQPVKVGVMINNLQRALVLEQLPHHFEADDPDDAFLLAMAGAGNVDYLVTGDRRAGLLQRGHLGRTRILTPTVFCTEVLKA</sequence>
<dbReference type="CDD" id="cd18715">
    <property type="entry name" value="PIN_VapC-like"/>
    <property type="match status" value="1"/>
</dbReference>
<reference evidence="2 3" key="1">
    <citation type="submission" date="2018-03" db="EMBL/GenBank/DDBJ databases">
        <title>Complete genome sequence of Thauera aromatica, a model organism for studying aromatic compound degradation under denitrifying conditions.</title>
        <authorList>
            <person name="Lo H.-Y."/>
            <person name="Goris T."/>
            <person name="Boll M."/>
            <person name="Mueller J.A."/>
        </authorList>
    </citation>
    <scope>NUCLEOTIDE SEQUENCE [LARGE SCALE GENOMIC DNA]</scope>
    <source>
        <strain evidence="2 3">K172</strain>
    </source>
</reference>